<dbReference type="EMBL" id="BKCJ010210362">
    <property type="protein sequence ID" value="GEY79449.1"/>
    <property type="molecule type" value="Genomic_DNA"/>
</dbReference>
<keyword evidence="1" id="KW-0175">Coiled coil</keyword>
<feature type="coiled-coil region" evidence="1">
    <location>
        <begin position="17"/>
        <end position="44"/>
    </location>
</feature>
<gene>
    <name evidence="2" type="ORF">Tci_451423</name>
</gene>
<accession>A0A699HUQ8</accession>
<organism evidence="2">
    <name type="scientific">Tanacetum cinerariifolium</name>
    <name type="common">Dalmatian daisy</name>
    <name type="synonym">Chrysanthemum cinerariifolium</name>
    <dbReference type="NCBI Taxonomy" id="118510"/>
    <lineage>
        <taxon>Eukaryota</taxon>
        <taxon>Viridiplantae</taxon>
        <taxon>Streptophyta</taxon>
        <taxon>Embryophyta</taxon>
        <taxon>Tracheophyta</taxon>
        <taxon>Spermatophyta</taxon>
        <taxon>Magnoliopsida</taxon>
        <taxon>eudicotyledons</taxon>
        <taxon>Gunneridae</taxon>
        <taxon>Pentapetalae</taxon>
        <taxon>asterids</taxon>
        <taxon>campanulids</taxon>
        <taxon>Asterales</taxon>
        <taxon>Asteraceae</taxon>
        <taxon>Asteroideae</taxon>
        <taxon>Anthemideae</taxon>
        <taxon>Anthemidinae</taxon>
        <taxon>Tanacetum</taxon>
    </lineage>
</organism>
<proteinExistence type="predicted"/>
<dbReference type="AlphaFoldDB" id="A0A699HUQ8"/>
<reference evidence="2" key="1">
    <citation type="journal article" date="2019" name="Sci. Rep.">
        <title>Draft genome of Tanacetum cinerariifolium, the natural source of mosquito coil.</title>
        <authorList>
            <person name="Yamashiro T."/>
            <person name="Shiraishi A."/>
            <person name="Satake H."/>
            <person name="Nakayama K."/>
        </authorList>
    </citation>
    <scope>NUCLEOTIDE SEQUENCE</scope>
</reference>
<evidence type="ECO:0000256" key="1">
    <source>
        <dbReference type="SAM" id="Coils"/>
    </source>
</evidence>
<protein>
    <submittedName>
        <fullName evidence="2">Uncharacterized protein</fullName>
    </submittedName>
</protein>
<feature type="coiled-coil region" evidence="1">
    <location>
        <begin position="116"/>
        <end position="169"/>
    </location>
</feature>
<comment type="caution">
    <text evidence="2">The sequence shown here is derived from an EMBL/GenBank/DDBJ whole genome shotgun (WGS) entry which is preliminary data.</text>
</comment>
<name>A0A699HUQ8_TANCI</name>
<evidence type="ECO:0000313" key="2">
    <source>
        <dbReference type="EMBL" id="GEY79449.1"/>
    </source>
</evidence>
<sequence>MRDVAAQTRVLVLEATKTTQALEIDSLKRRVKKLKKKQRSRTQKFKRLYMVGLSARVESSDDEDLVLLQQLLQLMISLFAKALEALKTSKPKIREIVIKDHVEPSESRTTTTISSKKSQEKGKAKMIEELVKLKKKYQILFDEEVAKTLQEKINEEERLVGERARQEEEANIALNEIWEDIQAKKRRKFFAAKRAEEKRNRPPTKAQQRSITCIYLKNIEGYKLNSLKNKSFADIQDLFDKAMKRVNTFVDYTTELVEESSKKDEAKITQEESSKRA</sequence>